<sequence>MNAALDPAVYILFDELYPITERYRNIFNFKSSISARILGRLSAFQSDGDVAVIVSPTRVDSHGCVTVDAKFLSDAQKRSLSNESNRERLIQILGDLSMSGDQFIMVALSFVFMDGIDIDLYKSVAHLTRSLTEHIPPIESL</sequence>
<organism evidence="1 2">
    <name type="scientific">Fasciola hepatica</name>
    <name type="common">Liver fluke</name>
    <dbReference type="NCBI Taxonomy" id="6192"/>
    <lineage>
        <taxon>Eukaryota</taxon>
        <taxon>Metazoa</taxon>
        <taxon>Spiralia</taxon>
        <taxon>Lophotrochozoa</taxon>
        <taxon>Platyhelminthes</taxon>
        <taxon>Trematoda</taxon>
        <taxon>Digenea</taxon>
        <taxon>Plagiorchiida</taxon>
        <taxon>Echinostomata</taxon>
        <taxon>Echinostomatoidea</taxon>
        <taxon>Fasciolidae</taxon>
        <taxon>Fasciola</taxon>
    </lineage>
</organism>
<gene>
    <name evidence="1" type="ORF">D915_008384</name>
</gene>
<dbReference type="GO" id="GO:1990879">
    <property type="term" value="C:CST complex"/>
    <property type="evidence" value="ECO:0007669"/>
    <property type="project" value="InterPro"/>
</dbReference>
<dbReference type="GO" id="GO:0003697">
    <property type="term" value="F:single-stranded DNA binding"/>
    <property type="evidence" value="ECO:0007669"/>
    <property type="project" value="InterPro"/>
</dbReference>
<dbReference type="Proteomes" id="UP000230066">
    <property type="component" value="Unassembled WGS sequence"/>
</dbReference>
<comment type="caution">
    <text evidence="1">The sequence shown here is derived from an EMBL/GenBank/DDBJ whole genome shotgun (WGS) entry which is preliminary data.</text>
</comment>
<evidence type="ECO:0000313" key="2">
    <source>
        <dbReference type="Proteomes" id="UP000230066"/>
    </source>
</evidence>
<dbReference type="Gene3D" id="2.40.50.140">
    <property type="entry name" value="Nucleic acid-binding proteins"/>
    <property type="match status" value="1"/>
</dbReference>
<dbReference type="AlphaFoldDB" id="A0A4E0R0S9"/>
<accession>A0A4E0R0S9</accession>
<dbReference type="InterPro" id="IPR012340">
    <property type="entry name" value="NA-bd_OB-fold"/>
</dbReference>
<keyword evidence="2" id="KW-1185">Reference proteome</keyword>
<name>A0A4E0R0S9_FASHE</name>
<protein>
    <submittedName>
        <fullName evidence="1">Uncharacterized protein</fullName>
    </submittedName>
</protein>
<proteinExistence type="predicted"/>
<dbReference type="EMBL" id="JXXN02003949">
    <property type="protein sequence ID" value="THD21005.1"/>
    <property type="molecule type" value="Genomic_DNA"/>
</dbReference>
<dbReference type="Pfam" id="PF15490">
    <property type="entry name" value="Ten1_2"/>
    <property type="match status" value="1"/>
</dbReference>
<evidence type="ECO:0000313" key="1">
    <source>
        <dbReference type="EMBL" id="THD21005.1"/>
    </source>
</evidence>
<reference evidence="1" key="1">
    <citation type="submission" date="2019-03" db="EMBL/GenBank/DDBJ databases">
        <title>Improved annotation for the trematode Fasciola hepatica.</title>
        <authorList>
            <person name="Choi Y.-J."/>
            <person name="Martin J."/>
            <person name="Mitreva M."/>
        </authorList>
    </citation>
    <scope>NUCLEOTIDE SEQUENCE [LARGE SCALE GENOMIC DNA]</scope>
</reference>
<dbReference type="InterPro" id="IPR029146">
    <property type="entry name" value="Ten1_animal_plant"/>
</dbReference>